<dbReference type="RefSeq" id="WP_232318008.1">
    <property type="nucleotide sequence ID" value="NZ_BAAARH010000002.1"/>
</dbReference>
<proteinExistence type="inferred from homology"/>
<feature type="transmembrane region" description="Helical" evidence="8">
    <location>
        <begin position="251"/>
        <end position="284"/>
    </location>
</feature>
<feature type="transmembrane region" description="Helical" evidence="8">
    <location>
        <begin position="317"/>
        <end position="338"/>
    </location>
</feature>
<feature type="transmembrane region" description="Helical" evidence="8">
    <location>
        <begin position="105"/>
        <end position="124"/>
    </location>
</feature>
<dbReference type="Pfam" id="PF01032">
    <property type="entry name" value="FecCD"/>
    <property type="match status" value="1"/>
</dbReference>
<dbReference type="Proteomes" id="UP000580797">
    <property type="component" value="Unassembled WGS sequence"/>
</dbReference>
<feature type="transmembrane region" description="Helical" evidence="8">
    <location>
        <begin position="291"/>
        <end position="311"/>
    </location>
</feature>
<evidence type="ECO:0000313" key="9">
    <source>
        <dbReference type="EMBL" id="MBB5513210.1"/>
    </source>
</evidence>
<evidence type="ECO:0000256" key="2">
    <source>
        <dbReference type="ARBA" id="ARBA00007935"/>
    </source>
</evidence>
<evidence type="ECO:0000256" key="5">
    <source>
        <dbReference type="ARBA" id="ARBA00022692"/>
    </source>
</evidence>
<sequence>MPKTAPAHPQSAAAISSSTTTQRIPRFKLTPAALTVVLSLVAIGAVVLFMTFDLKGNLGYIVPRRAIKVSAMVLAAVAVGVSTLLFQTVTNNKILTPSIMGFDALYVLLQTVLVFTLGGTAWVTVPESFKFVIEMVLMVVFAGLLYRWLFTGGNRSLHLMLLIGIVFATLFRGVSALLQRLMEPSEYIILQDLFFASFNQVDPGVLGLAGVVVAVASFFAWRMKSTLDVVSLGRDTCISLGVNHRSVVTRVLVICTVLVAASTALVGPVTFFGLLVVSLGYIICRSYKHVWLLPIVCLLGIIALVGGQFLLENIFGFSTALSIVIEFVGGILFIALLLKGSLK</sequence>
<evidence type="ECO:0000313" key="10">
    <source>
        <dbReference type="Proteomes" id="UP000580797"/>
    </source>
</evidence>
<dbReference type="PANTHER" id="PTHR30472">
    <property type="entry name" value="FERRIC ENTEROBACTIN TRANSPORT SYSTEM PERMEASE PROTEIN"/>
    <property type="match status" value="1"/>
</dbReference>
<dbReference type="Gene3D" id="1.10.3470.10">
    <property type="entry name" value="ABC transporter involved in vitamin B12 uptake, BtuC"/>
    <property type="match status" value="1"/>
</dbReference>
<name>A0A7W8TUM7_9MICC</name>
<comment type="caution">
    <text evidence="9">The sequence shown here is derived from an EMBL/GenBank/DDBJ whole genome shotgun (WGS) entry which is preliminary data.</text>
</comment>
<evidence type="ECO:0000256" key="7">
    <source>
        <dbReference type="ARBA" id="ARBA00023136"/>
    </source>
</evidence>
<dbReference type="GO" id="GO:0033214">
    <property type="term" value="P:siderophore-iron import into cell"/>
    <property type="evidence" value="ECO:0007669"/>
    <property type="project" value="TreeGrafter"/>
</dbReference>
<feature type="transmembrane region" description="Helical" evidence="8">
    <location>
        <begin position="66"/>
        <end position="85"/>
    </location>
</feature>
<dbReference type="InterPro" id="IPR037294">
    <property type="entry name" value="ABC_BtuC-like"/>
</dbReference>
<gene>
    <name evidence="9" type="ORF">HD598_001897</name>
</gene>
<dbReference type="AlphaFoldDB" id="A0A7W8TUM7"/>
<comment type="similarity">
    <text evidence="2">Belongs to the binding-protein-dependent transport system permease family. FecCD subfamily.</text>
</comment>
<protein>
    <submittedName>
        <fullName evidence="9">Iron complex transport system permease protein</fullName>
    </submittedName>
</protein>
<feature type="transmembrane region" description="Helical" evidence="8">
    <location>
        <begin position="204"/>
        <end position="221"/>
    </location>
</feature>
<evidence type="ECO:0000256" key="8">
    <source>
        <dbReference type="SAM" id="Phobius"/>
    </source>
</evidence>
<reference evidence="9 10" key="1">
    <citation type="submission" date="2020-08" db="EMBL/GenBank/DDBJ databases">
        <title>Sequencing the genomes of 1000 actinobacteria strains.</title>
        <authorList>
            <person name="Klenk H.-P."/>
        </authorList>
    </citation>
    <scope>NUCLEOTIDE SEQUENCE [LARGE SCALE GENOMIC DNA]</scope>
    <source>
        <strain evidence="9 10">DSM 105783</strain>
    </source>
</reference>
<keyword evidence="5 8" id="KW-0812">Transmembrane</keyword>
<keyword evidence="3" id="KW-0813">Transport</keyword>
<evidence type="ECO:0000256" key="3">
    <source>
        <dbReference type="ARBA" id="ARBA00022448"/>
    </source>
</evidence>
<feature type="transmembrane region" description="Helical" evidence="8">
    <location>
        <begin position="156"/>
        <end position="178"/>
    </location>
</feature>
<evidence type="ECO:0000256" key="1">
    <source>
        <dbReference type="ARBA" id="ARBA00004651"/>
    </source>
</evidence>
<accession>A0A7W8TUM7</accession>
<dbReference type="GO" id="GO:0005886">
    <property type="term" value="C:plasma membrane"/>
    <property type="evidence" value="ECO:0007669"/>
    <property type="project" value="UniProtKB-SubCell"/>
</dbReference>
<dbReference type="EMBL" id="JACHDR010000001">
    <property type="protein sequence ID" value="MBB5513210.1"/>
    <property type="molecule type" value="Genomic_DNA"/>
</dbReference>
<dbReference type="GO" id="GO:0022857">
    <property type="term" value="F:transmembrane transporter activity"/>
    <property type="evidence" value="ECO:0007669"/>
    <property type="project" value="InterPro"/>
</dbReference>
<keyword evidence="4" id="KW-1003">Cell membrane</keyword>
<comment type="subcellular location">
    <subcellularLocation>
        <location evidence="1">Cell membrane</location>
        <topology evidence="1">Multi-pass membrane protein</topology>
    </subcellularLocation>
</comment>
<dbReference type="PANTHER" id="PTHR30472:SF19">
    <property type="entry name" value="PETROBACTIN IMPORT SYSTEM PERMEASE PROTEIN YCLO"/>
    <property type="match status" value="1"/>
</dbReference>
<dbReference type="InterPro" id="IPR000522">
    <property type="entry name" value="ABC_transptr_permease_BtuC"/>
</dbReference>
<feature type="transmembrane region" description="Helical" evidence="8">
    <location>
        <begin position="32"/>
        <end position="54"/>
    </location>
</feature>
<evidence type="ECO:0000256" key="4">
    <source>
        <dbReference type="ARBA" id="ARBA00022475"/>
    </source>
</evidence>
<keyword evidence="7 8" id="KW-0472">Membrane</keyword>
<dbReference type="SUPFAM" id="SSF81345">
    <property type="entry name" value="ABC transporter involved in vitamin B12 uptake, BtuC"/>
    <property type="match status" value="1"/>
</dbReference>
<keyword evidence="6 8" id="KW-1133">Transmembrane helix</keyword>
<organism evidence="9 10">
    <name type="scientific">Neomicrococcus aestuarii</name>
    <dbReference type="NCBI Taxonomy" id="556325"/>
    <lineage>
        <taxon>Bacteria</taxon>
        <taxon>Bacillati</taxon>
        <taxon>Actinomycetota</taxon>
        <taxon>Actinomycetes</taxon>
        <taxon>Micrococcales</taxon>
        <taxon>Micrococcaceae</taxon>
        <taxon>Neomicrococcus</taxon>
    </lineage>
</organism>
<feature type="transmembrane region" description="Helical" evidence="8">
    <location>
        <begin position="131"/>
        <end position="150"/>
    </location>
</feature>
<evidence type="ECO:0000256" key="6">
    <source>
        <dbReference type="ARBA" id="ARBA00022989"/>
    </source>
</evidence>